<reference evidence="2" key="1">
    <citation type="submission" date="2021-04" db="EMBL/GenBank/DDBJ databases">
        <title>Sequencing of actinobacteria type strains.</title>
        <authorList>
            <person name="Nguyen G.-S."/>
            <person name="Wentzel A."/>
        </authorList>
    </citation>
    <scope>NUCLEOTIDE SEQUENCE</scope>
    <source>
        <strain evidence="2">DSM 42095</strain>
    </source>
</reference>
<feature type="region of interest" description="Disordered" evidence="1">
    <location>
        <begin position="62"/>
        <end position="82"/>
    </location>
</feature>
<keyword evidence="2" id="KW-0378">Hydrolase</keyword>
<dbReference type="GO" id="GO:0016787">
    <property type="term" value="F:hydrolase activity"/>
    <property type="evidence" value="ECO:0007669"/>
    <property type="project" value="UniProtKB-KW"/>
</dbReference>
<proteinExistence type="predicted"/>
<dbReference type="AlphaFoldDB" id="A0A8T4J310"/>
<organism evidence="2 3">
    <name type="scientific">Streptomyces daliensis</name>
    <dbReference type="NCBI Taxonomy" id="299421"/>
    <lineage>
        <taxon>Bacteria</taxon>
        <taxon>Bacillati</taxon>
        <taxon>Actinomycetota</taxon>
        <taxon>Actinomycetes</taxon>
        <taxon>Kitasatosporales</taxon>
        <taxon>Streptomycetaceae</taxon>
        <taxon>Streptomyces</taxon>
    </lineage>
</organism>
<evidence type="ECO:0000256" key="1">
    <source>
        <dbReference type="SAM" id="MobiDB-lite"/>
    </source>
</evidence>
<dbReference type="Proteomes" id="UP000675554">
    <property type="component" value="Unassembled WGS sequence"/>
</dbReference>
<dbReference type="Gene3D" id="3.40.50.1000">
    <property type="entry name" value="HAD superfamily/HAD-like"/>
    <property type="match status" value="1"/>
</dbReference>
<evidence type="ECO:0000313" key="3">
    <source>
        <dbReference type="Proteomes" id="UP000675554"/>
    </source>
</evidence>
<feature type="non-terminal residue" evidence="2">
    <location>
        <position position="1"/>
    </location>
</feature>
<sequence>ARAWARARGVDLTASTSYGDHSSDLPLLELTGRGVLVGGDAELRERARWRGWRQLPAPAPLSAPLSAPLAAPQSAPVPRLPA</sequence>
<dbReference type="EMBL" id="JAGSMN010002267">
    <property type="protein sequence ID" value="MBR7679101.1"/>
    <property type="molecule type" value="Genomic_DNA"/>
</dbReference>
<protein>
    <submittedName>
        <fullName evidence="2">HAD family hydrolase</fullName>
    </submittedName>
</protein>
<comment type="caution">
    <text evidence="2">The sequence shown here is derived from an EMBL/GenBank/DDBJ whole genome shotgun (WGS) entry which is preliminary data.</text>
</comment>
<feature type="region of interest" description="Disordered" evidence="1">
    <location>
        <begin position="1"/>
        <end position="20"/>
    </location>
</feature>
<evidence type="ECO:0000313" key="2">
    <source>
        <dbReference type="EMBL" id="MBR7679101.1"/>
    </source>
</evidence>
<keyword evidence="3" id="KW-1185">Reference proteome</keyword>
<name>A0A8T4J310_9ACTN</name>
<accession>A0A8T4J310</accession>
<gene>
    <name evidence="2" type="ORF">KDA82_40455</name>
</gene>
<feature type="compositionally biased region" description="Low complexity" evidence="1">
    <location>
        <begin position="62"/>
        <end position="76"/>
    </location>
</feature>
<dbReference type="InterPro" id="IPR023214">
    <property type="entry name" value="HAD_sf"/>
</dbReference>